<keyword evidence="8" id="KW-0406">Ion transport</keyword>
<evidence type="ECO:0000256" key="6">
    <source>
        <dbReference type="ARBA" id="ARBA00022781"/>
    </source>
</evidence>
<dbReference type="GO" id="GO:0005743">
    <property type="term" value="C:mitochondrial inner membrane"/>
    <property type="evidence" value="ECO:0007669"/>
    <property type="project" value="UniProtKB-SubCell"/>
</dbReference>
<keyword evidence="6" id="KW-0375">Hydrogen ion transport</keyword>
<dbReference type="Gene3D" id="1.20.120.220">
    <property type="entry name" value="ATP synthase, F0 complex, subunit A"/>
    <property type="match status" value="1"/>
</dbReference>
<geneLocation type="mitochondrion" evidence="13"/>
<protein>
    <recommendedName>
        <fullName evidence="11">ATP synthase subunit a</fullName>
    </recommendedName>
</protein>
<proteinExistence type="inferred from homology"/>
<evidence type="ECO:0000256" key="8">
    <source>
        <dbReference type="ARBA" id="ARBA00023065"/>
    </source>
</evidence>
<reference evidence="13" key="1">
    <citation type="journal article" date="2016" name="Mol. Phylogenet. Evol.">
        <title>Phylogenetic relationships among main superfamilies of Neritimorpha (Mollusca: Gastropoda).</title>
        <authorList>
            <person name="Uribe J.E."/>
            <person name="Colgan D."/>
            <person name="Castro L.R."/>
            <person name="Kano Y."/>
            <person name="Zardoya R."/>
        </authorList>
    </citation>
    <scope>NUCLEOTIDE SEQUENCE</scope>
</reference>
<sequence>MMADIFSVFDDHNSVFMSSYMLMWLFIFTVLLLFSAMYWVREDRWSNTKNLPKSVISSQVSCSFGKDLGGFLIVLSALFILLIIFNLLGLVPYVFSNTSHLAVTFSLGFPLWFSLILTGSFLSPTSTAAALLPAGAPAPLNPFLVLVETVSLCVRPITLSVRLAANMSSGHIVLGLISDYLVSAMTSSSCPAAVSLYMLEWLYFIFEYGVSLIQAYIFCLLITLYSDDHPSL</sequence>
<evidence type="ECO:0000256" key="4">
    <source>
        <dbReference type="ARBA" id="ARBA00022547"/>
    </source>
</evidence>
<comment type="similarity">
    <text evidence="2">Belongs to the ATPase A chain family.</text>
</comment>
<evidence type="ECO:0000256" key="10">
    <source>
        <dbReference type="ARBA" id="ARBA00023310"/>
    </source>
</evidence>
<dbReference type="CDD" id="cd00310">
    <property type="entry name" value="ATP-synt_Fo_a_6"/>
    <property type="match status" value="1"/>
</dbReference>
<feature type="transmembrane region" description="Helical" evidence="12">
    <location>
        <begin position="71"/>
        <end position="95"/>
    </location>
</feature>
<organism evidence="13">
    <name type="scientific">Titiscania limacina</name>
    <dbReference type="NCBI Taxonomy" id="200181"/>
    <lineage>
        <taxon>Eukaryota</taxon>
        <taxon>Metazoa</taxon>
        <taxon>Spiralia</taxon>
        <taxon>Lophotrochozoa</taxon>
        <taxon>Mollusca</taxon>
        <taxon>Gastropoda</taxon>
        <taxon>Neritimorpha</taxon>
        <taxon>Cycloneritida</taxon>
        <taxon>Neritopsoidea</taxon>
        <taxon>Neritopsidae</taxon>
        <taxon>Titiscania</taxon>
    </lineage>
</organism>
<dbReference type="AlphaFoldDB" id="A0A1B2G3H7"/>
<evidence type="ECO:0000256" key="11">
    <source>
        <dbReference type="RuleBase" id="RU004450"/>
    </source>
</evidence>
<evidence type="ECO:0000256" key="3">
    <source>
        <dbReference type="ARBA" id="ARBA00022448"/>
    </source>
</evidence>
<evidence type="ECO:0000256" key="7">
    <source>
        <dbReference type="ARBA" id="ARBA00022989"/>
    </source>
</evidence>
<dbReference type="InterPro" id="IPR045083">
    <property type="entry name" value="ATP_synth_F0_asu_bact/mt"/>
</dbReference>
<feature type="transmembrane region" description="Helical" evidence="12">
    <location>
        <begin position="101"/>
        <end position="122"/>
    </location>
</feature>
<keyword evidence="9 12" id="KW-0472">Membrane</keyword>
<name>A0A1B2G3H7_9GAST</name>
<dbReference type="EMBL" id="KU342669">
    <property type="protein sequence ID" value="ANZ03441.1"/>
    <property type="molecule type" value="Genomic_DNA"/>
</dbReference>
<dbReference type="Pfam" id="PF00119">
    <property type="entry name" value="ATP-synt_A"/>
    <property type="match status" value="1"/>
</dbReference>
<evidence type="ECO:0000256" key="12">
    <source>
        <dbReference type="SAM" id="Phobius"/>
    </source>
</evidence>
<evidence type="ECO:0000256" key="2">
    <source>
        <dbReference type="ARBA" id="ARBA00006810"/>
    </source>
</evidence>
<dbReference type="GO" id="GO:0045259">
    <property type="term" value="C:proton-transporting ATP synthase complex"/>
    <property type="evidence" value="ECO:0007669"/>
    <property type="project" value="UniProtKB-KW"/>
</dbReference>
<evidence type="ECO:0000313" key="13">
    <source>
        <dbReference type="EMBL" id="ANZ03441.1"/>
    </source>
</evidence>
<feature type="transmembrane region" description="Helical" evidence="12">
    <location>
        <begin position="20"/>
        <end position="40"/>
    </location>
</feature>
<comment type="subcellular location">
    <subcellularLocation>
        <location evidence="1">Membrane</location>
        <topology evidence="1">Multi-pass membrane protein</topology>
    </subcellularLocation>
    <subcellularLocation>
        <location evidence="11">Mitochondrion inner membrane</location>
        <topology evidence="11">Multi-pass membrane protein</topology>
    </subcellularLocation>
</comment>
<feature type="transmembrane region" description="Helical" evidence="12">
    <location>
        <begin position="201"/>
        <end position="225"/>
    </location>
</feature>
<dbReference type="PROSITE" id="PS00449">
    <property type="entry name" value="ATPASE_A"/>
    <property type="match status" value="1"/>
</dbReference>
<evidence type="ECO:0000256" key="9">
    <source>
        <dbReference type="ARBA" id="ARBA00023136"/>
    </source>
</evidence>
<dbReference type="PRINTS" id="PR00123">
    <property type="entry name" value="ATPASEA"/>
</dbReference>
<dbReference type="InterPro" id="IPR035908">
    <property type="entry name" value="F0_ATP_A_sf"/>
</dbReference>
<keyword evidence="4" id="KW-0138">CF(0)</keyword>
<keyword evidence="5 12" id="KW-0812">Transmembrane</keyword>
<dbReference type="PANTHER" id="PTHR11410:SF0">
    <property type="entry name" value="ATP SYNTHASE SUBUNIT A"/>
    <property type="match status" value="1"/>
</dbReference>
<evidence type="ECO:0000256" key="1">
    <source>
        <dbReference type="ARBA" id="ARBA00004141"/>
    </source>
</evidence>
<keyword evidence="3" id="KW-0813">Transport</keyword>
<dbReference type="InterPro" id="IPR000568">
    <property type="entry name" value="ATP_synth_F0_asu"/>
</dbReference>
<dbReference type="PANTHER" id="PTHR11410">
    <property type="entry name" value="ATP SYNTHASE SUBUNIT A"/>
    <property type="match status" value="1"/>
</dbReference>
<dbReference type="NCBIfam" id="TIGR01131">
    <property type="entry name" value="ATP_synt_6_or_A"/>
    <property type="match status" value="1"/>
</dbReference>
<dbReference type="SUPFAM" id="SSF81336">
    <property type="entry name" value="F1F0 ATP synthase subunit A"/>
    <property type="match status" value="1"/>
</dbReference>
<gene>
    <name evidence="13" type="primary">ATP6</name>
</gene>
<keyword evidence="7 12" id="KW-1133">Transmembrane helix</keyword>
<accession>A0A1B2G3H7</accession>
<dbReference type="InterPro" id="IPR023011">
    <property type="entry name" value="ATP_synth_F0_asu_AS"/>
</dbReference>
<dbReference type="GO" id="GO:0046933">
    <property type="term" value="F:proton-transporting ATP synthase activity, rotational mechanism"/>
    <property type="evidence" value="ECO:0007669"/>
    <property type="project" value="TreeGrafter"/>
</dbReference>
<keyword evidence="13" id="KW-0496">Mitochondrion</keyword>
<keyword evidence="10" id="KW-0066">ATP synthesis</keyword>
<evidence type="ECO:0000256" key="5">
    <source>
        <dbReference type="ARBA" id="ARBA00022692"/>
    </source>
</evidence>